<dbReference type="InterPro" id="IPR029787">
    <property type="entry name" value="Nucleotide_cyclase"/>
</dbReference>
<feature type="region of interest" description="Disordered" evidence="1">
    <location>
        <begin position="579"/>
        <end position="603"/>
    </location>
</feature>
<dbReference type="Pfam" id="PF00990">
    <property type="entry name" value="GGDEF"/>
    <property type="match status" value="1"/>
</dbReference>
<protein>
    <submittedName>
        <fullName evidence="4">Diguanylate cyclase</fullName>
    </submittedName>
</protein>
<evidence type="ECO:0000259" key="3">
    <source>
        <dbReference type="PROSITE" id="PS50887"/>
    </source>
</evidence>
<dbReference type="SMART" id="SM00052">
    <property type="entry name" value="EAL"/>
    <property type="match status" value="1"/>
</dbReference>
<dbReference type="CDD" id="cd01949">
    <property type="entry name" value="GGDEF"/>
    <property type="match status" value="1"/>
</dbReference>
<dbReference type="Gene3D" id="3.20.20.450">
    <property type="entry name" value="EAL domain"/>
    <property type="match status" value="1"/>
</dbReference>
<dbReference type="InterPro" id="IPR043128">
    <property type="entry name" value="Rev_trsase/Diguanyl_cyclase"/>
</dbReference>
<dbReference type="InterPro" id="IPR046342">
    <property type="entry name" value="CBS_dom_sf"/>
</dbReference>
<keyword evidence="5" id="KW-1185">Reference proteome</keyword>
<dbReference type="InterPro" id="IPR050706">
    <property type="entry name" value="Cyclic-di-GMP_PDE-like"/>
</dbReference>
<dbReference type="OrthoDB" id="9813903at2"/>
<dbReference type="PROSITE" id="PS50887">
    <property type="entry name" value="GGDEF"/>
    <property type="match status" value="1"/>
</dbReference>
<gene>
    <name evidence="4" type="ORF">C2I19_18215</name>
</gene>
<reference evidence="5" key="1">
    <citation type="submission" date="2018-02" db="EMBL/GenBank/DDBJ databases">
        <authorList>
            <person name="O'Hara-Hanley K."/>
            <person name="Soby S."/>
        </authorList>
    </citation>
    <scope>NUCLEOTIDE SEQUENCE [LARGE SCALE GENOMIC DNA]</scope>
    <source>
        <strain evidence="5">MWU14-2602</strain>
    </source>
</reference>
<feature type="domain" description="EAL" evidence="2">
    <location>
        <begin position="13"/>
        <end position="263"/>
    </location>
</feature>
<dbReference type="CDD" id="cd04598">
    <property type="entry name" value="CBS_pair_GGDEF_EAL"/>
    <property type="match status" value="1"/>
</dbReference>
<dbReference type="SMART" id="SM00267">
    <property type="entry name" value="GGDEF"/>
    <property type="match status" value="1"/>
</dbReference>
<dbReference type="PANTHER" id="PTHR33121">
    <property type="entry name" value="CYCLIC DI-GMP PHOSPHODIESTERASE PDEF"/>
    <property type="match status" value="1"/>
</dbReference>
<dbReference type="InterPro" id="IPR001633">
    <property type="entry name" value="EAL_dom"/>
</dbReference>
<comment type="caution">
    <text evidence="4">The sequence shown here is derived from an EMBL/GenBank/DDBJ whole genome shotgun (WGS) entry which is preliminary data.</text>
</comment>
<dbReference type="InterPro" id="IPR000160">
    <property type="entry name" value="GGDEF_dom"/>
</dbReference>
<dbReference type="InterPro" id="IPR035919">
    <property type="entry name" value="EAL_sf"/>
</dbReference>
<dbReference type="SUPFAM" id="SSF141868">
    <property type="entry name" value="EAL domain-like"/>
    <property type="match status" value="1"/>
</dbReference>
<dbReference type="Gene3D" id="3.30.70.270">
    <property type="match status" value="1"/>
</dbReference>
<feature type="domain" description="GGDEF" evidence="3">
    <location>
        <begin position="439"/>
        <end position="590"/>
    </location>
</feature>
<sequence length="603" mass="66840">MQMRVEPAALESLAGWCQELEEIIGLRKLQPVFQPIVDLETGSILGYEGLIRGPSDSMLHSPMMLFEAAERCQMLLALDQACLRACAERFAELALPGLLFVNTSPETLLVQGQRPASILSFFGQIGLDCQRVILELTETRPNGGYLALREVTNGCRQGGLRIALDDLGEGFSNLRLWSELRPDFVKLDKHFVQNIHLDPLKEQFVRSMVDISRQSGALLVAEGIESPAELRTLCRLGVRYGQGYLLARPQACPARELPLRHDLLPWAGSRRQGWRNQPLARDLMMDVAPMESRVPNEAAYRRFAANPDCFAIPVVEDGVPVGLLRRHHLLESFAKPFNRELYGKKPCHVMMDKQPLVVNADINVQELSSLVVAAEQRYLVDGFIITENGRYLGMGTGFALMRKITELQLSAARYANPLTGLPGNVPINETIDRLLGMRAPFAAVYADLDHFKPFNDLYGYAAGDDLIELVAHLLLEHADPERDFVGHVGGDDFVALMQSGDWEDRLRRLLAAFGELAARHFSEAHRTAGGFEVSTRSGEATFLPLTTLSLGVVQVRPGQYLSHHEIGAATADAKKQAKKMPGNSLFVERRQPAKPDASCQCGK</sequence>
<organism evidence="4 5">
    <name type="scientific">Chromobacterium alticapitis</name>
    <dbReference type="NCBI Taxonomy" id="2073169"/>
    <lineage>
        <taxon>Bacteria</taxon>
        <taxon>Pseudomonadati</taxon>
        <taxon>Pseudomonadota</taxon>
        <taxon>Betaproteobacteria</taxon>
        <taxon>Neisseriales</taxon>
        <taxon>Chromobacteriaceae</taxon>
        <taxon>Chromobacterium</taxon>
    </lineage>
</organism>
<name>A0A2S5DC41_9NEIS</name>
<evidence type="ECO:0000313" key="5">
    <source>
        <dbReference type="Proteomes" id="UP000237082"/>
    </source>
</evidence>
<dbReference type="AlphaFoldDB" id="A0A2S5DC41"/>
<dbReference type="SUPFAM" id="SSF55073">
    <property type="entry name" value="Nucleotide cyclase"/>
    <property type="match status" value="1"/>
</dbReference>
<evidence type="ECO:0000256" key="1">
    <source>
        <dbReference type="SAM" id="MobiDB-lite"/>
    </source>
</evidence>
<dbReference type="SUPFAM" id="SSF54631">
    <property type="entry name" value="CBS-domain pair"/>
    <property type="match status" value="1"/>
</dbReference>
<evidence type="ECO:0000259" key="2">
    <source>
        <dbReference type="PROSITE" id="PS50883"/>
    </source>
</evidence>
<dbReference type="EMBL" id="PQWB01000115">
    <property type="protein sequence ID" value="POZ60581.1"/>
    <property type="molecule type" value="Genomic_DNA"/>
</dbReference>
<proteinExistence type="predicted"/>
<accession>A0A2S5DC41</accession>
<dbReference type="PANTHER" id="PTHR33121:SF76">
    <property type="entry name" value="SIGNALING PROTEIN"/>
    <property type="match status" value="1"/>
</dbReference>
<dbReference type="CDD" id="cd01948">
    <property type="entry name" value="EAL"/>
    <property type="match status" value="1"/>
</dbReference>
<dbReference type="PROSITE" id="PS50883">
    <property type="entry name" value="EAL"/>
    <property type="match status" value="1"/>
</dbReference>
<dbReference type="Pfam" id="PF00563">
    <property type="entry name" value="EAL"/>
    <property type="match status" value="1"/>
</dbReference>
<evidence type="ECO:0000313" key="4">
    <source>
        <dbReference type="EMBL" id="POZ60581.1"/>
    </source>
</evidence>
<dbReference type="GO" id="GO:0071111">
    <property type="term" value="F:cyclic-guanylate-specific phosphodiesterase activity"/>
    <property type="evidence" value="ECO:0007669"/>
    <property type="project" value="InterPro"/>
</dbReference>
<dbReference type="Proteomes" id="UP000237082">
    <property type="component" value="Unassembled WGS sequence"/>
</dbReference>
<dbReference type="NCBIfam" id="TIGR00254">
    <property type="entry name" value="GGDEF"/>
    <property type="match status" value="1"/>
</dbReference>